<dbReference type="CDD" id="cd15832">
    <property type="entry name" value="SNAP"/>
    <property type="match status" value="1"/>
</dbReference>
<dbReference type="InterPro" id="IPR011990">
    <property type="entry name" value="TPR-like_helical_dom_sf"/>
</dbReference>
<dbReference type="EMBL" id="JO841248">
    <property type="protein sequence ID" value="AEO32865.1"/>
    <property type="molecule type" value="mRNA"/>
</dbReference>
<dbReference type="Gene3D" id="1.25.40.10">
    <property type="entry name" value="Tetratricopeptide repeat domain"/>
    <property type="match status" value="1"/>
</dbReference>
<dbReference type="Pfam" id="PF14938">
    <property type="entry name" value="SNAP"/>
    <property type="match status" value="1"/>
</dbReference>
<evidence type="ECO:0008006" key="10">
    <source>
        <dbReference type="Google" id="ProtNLM"/>
    </source>
</evidence>
<keyword evidence="3 7" id="KW-0813">Transport</keyword>
<keyword evidence="4 7" id="KW-0931">ER-Golgi transport</keyword>
<dbReference type="GO" id="GO:0031201">
    <property type="term" value="C:SNARE complex"/>
    <property type="evidence" value="ECO:0007669"/>
    <property type="project" value="TreeGrafter"/>
</dbReference>
<reference evidence="9" key="1">
    <citation type="journal article" date="2011" name="PLoS ONE">
        <title>A deep insight into the sialotranscriptome of the gulf coast tick, Amblyomma maculatum.</title>
        <authorList>
            <person name="Karim S."/>
            <person name="Singh P."/>
            <person name="Ribeiro J.M."/>
        </authorList>
    </citation>
    <scope>NUCLEOTIDE SEQUENCE</scope>
    <source>
        <tissue evidence="9">Salivary gland</tissue>
    </source>
</reference>
<name>G3MH97_AMBMU</name>
<evidence type="ECO:0000256" key="4">
    <source>
        <dbReference type="ARBA" id="ARBA00022892"/>
    </source>
</evidence>
<dbReference type="GO" id="GO:0019905">
    <property type="term" value="F:syntaxin binding"/>
    <property type="evidence" value="ECO:0007669"/>
    <property type="project" value="TreeGrafter"/>
</dbReference>
<keyword evidence="5 7" id="KW-0653">Protein transport</keyword>
<proteinExistence type="evidence at transcript level"/>
<protein>
    <recommendedName>
        <fullName evidence="10">Protein required for fusion of vesicles in vesicular transport alpha-snap</fullName>
    </recommendedName>
</protein>
<sequence>GTHAHTYTQERIEVCVYGCTVDHTVSCNGKVVSAVSSLILFQLSIVDNGVSSMADNEQKAMQLVADAEKKIKSAQGFLGSLFGSSSKMEEACEMYARAANMFKMSKKWSAAGSAFCEAASLHLKCGSRHDAASCFVDAGTCYKKSDPQEAINCHLKAIEIYTDMGRFTIAAKHHMTIAEIYESEVVDIEKAMSHYEQAADYFKGEESTSSANKCMLCVAKYAAQLEQYEKAIDIYEQVAASSLDNPLLKYSSKEYFFRAALCHLCVDVLNAQHALKKYEGMCPSFMDSREYKLVKALIAKLEDQDVEGFTDTVKEYDSISRLDQWYTVILLRIKKSLQETPDLR</sequence>
<evidence type="ECO:0000256" key="6">
    <source>
        <dbReference type="ARBA" id="ARBA00023136"/>
    </source>
</evidence>
<comment type="similarity">
    <text evidence="2 7">Belongs to the SNAP family.</text>
</comment>
<comment type="subcellular location">
    <subcellularLocation>
        <location evidence="1 7">Membrane</location>
        <topology evidence="1 7">Peripheral membrane protein</topology>
    </subcellularLocation>
</comment>
<dbReference type="AlphaFoldDB" id="G3MH97"/>
<evidence type="ECO:0000256" key="1">
    <source>
        <dbReference type="ARBA" id="ARBA00004170"/>
    </source>
</evidence>
<dbReference type="SUPFAM" id="SSF48452">
    <property type="entry name" value="TPR-like"/>
    <property type="match status" value="1"/>
</dbReference>
<dbReference type="GO" id="GO:0006886">
    <property type="term" value="P:intracellular protein transport"/>
    <property type="evidence" value="ECO:0007669"/>
    <property type="project" value="UniProtKB-UniRule"/>
</dbReference>
<dbReference type="GO" id="GO:0005483">
    <property type="term" value="F:soluble NSF attachment protein activity"/>
    <property type="evidence" value="ECO:0007669"/>
    <property type="project" value="TreeGrafter"/>
</dbReference>
<dbReference type="GO" id="GO:0035494">
    <property type="term" value="P:SNARE complex disassembly"/>
    <property type="evidence" value="ECO:0007669"/>
    <property type="project" value="TreeGrafter"/>
</dbReference>
<organism evidence="9">
    <name type="scientific">Amblyomma maculatum</name>
    <name type="common">Gulf Coast tick</name>
    <dbReference type="NCBI Taxonomy" id="34609"/>
    <lineage>
        <taxon>Eukaryota</taxon>
        <taxon>Metazoa</taxon>
        <taxon>Ecdysozoa</taxon>
        <taxon>Arthropoda</taxon>
        <taxon>Chelicerata</taxon>
        <taxon>Arachnida</taxon>
        <taxon>Acari</taxon>
        <taxon>Parasitiformes</taxon>
        <taxon>Ixodida</taxon>
        <taxon>Ixodoidea</taxon>
        <taxon>Ixodidae</taxon>
        <taxon>Amblyomminae</taxon>
        <taxon>Amblyomma</taxon>
    </lineage>
</organism>
<keyword evidence="6 7" id="KW-0472">Membrane</keyword>
<evidence type="ECO:0000256" key="8">
    <source>
        <dbReference type="SAM" id="Coils"/>
    </source>
</evidence>
<evidence type="ECO:0000256" key="3">
    <source>
        <dbReference type="ARBA" id="ARBA00022448"/>
    </source>
</evidence>
<feature type="coiled-coil region" evidence="8">
    <location>
        <begin position="178"/>
        <end position="245"/>
    </location>
</feature>
<evidence type="ECO:0000256" key="2">
    <source>
        <dbReference type="ARBA" id="ARBA00010050"/>
    </source>
</evidence>
<dbReference type="InterPro" id="IPR000744">
    <property type="entry name" value="NSF_attach"/>
</dbReference>
<dbReference type="PRINTS" id="PR00448">
    <property type="entry name" value="NSFATTACHMNT"/>
</dbReference>
<dbReference type="PANTHER" id="PTHR13768:SF8">
    <property type="entry name" value="ALPHA-SOLUBLE NSF ATTACHMENT PROTEIN"/>
    <property type="match status" value="1"/>
</dbReference>
<dbReference type="FunFam" id="1.25.40.10:FF:000028">
    <property type="entry name" value="beta-soluble NSF attachment protein-like isoform X1"/>
    <property type="match status" value="1"/>
</dbReference>
<feature type="non-terminal residue" evidence="9">
    <location>
        <position position="1"/>
    </location>
</feature>
<comment type="function">
    <text evidence="7">Required for vesicular transport between the endoplasmic reticulum and the Golgi apparatus.</text>
</comment>
<evidence type="ECO:0000256" key="5">
    <source>
        <dbReference type="ARBA" id="ARBA00022927"/>
    </source>
</evidence>
<accession>G3MH97</accession>
<dbReference type="GO" id="GO:0005774">
    <property type="term" value="C:vacuolar membrane"/>
    <property type="evidence" value="ECO:0007669"/>
    <property type="project" value="TreeGrafter"/>
</dbReference>
<dbReference type="PANTHER" id="PTHR13768">
    <property type="entry name" value="SOLUBLE NSF ATTACHMENT PROTEIN SNAP"/>
    <property type="match status" value="1"/>
</dbReference>
<evidence type="ECO:0000313" key="9">
    <source>
        <dbReference type="EMBL" id="AEO32865.1"/>
    </source>
</evidence>
<keyword evidence="8" id="KW-0175">Coiled coil</keyword>
<evidence type="ECO:0000256" key="7">
    <source>
        <dbReference type="RuleBase" id="RU367013"/>
    </source>
</evidence>